<dbReference type="SUPFAM" id="SSF56925">
    <property type="entry name" value="OMPA-like"/>
    <property type="match status" value="1"/>
</dbReference>
<dbReference type="RefSeq" id="WP_343801145.1">
    <property type="nucleotide sequence ID" value="NZ_BAAAET010000001.1"/>
</dbReference>
<proteinExistence type="predicted"/>
<evidence type="ECO:0000313" key="4">
    <source>
        <dbReference type="EMBL" id="GAA0681586.1"/>
    </source>
</evidence>
<keyword evidence="5" id="KW-1185">Reference proteome</keyword>
<name>A0ABN1I1T3_9GAMM</name>
<dbReference type="InterPro" id="IPR011250">
    <property type="entry name" value="OMP/PagP_B-barrel"/>
</dbReference>
<sequence>MKKLIPVVAASALLLSATSVQAAGTYAFVGVGQAEYDDVSIPSGTGIKVDDNDLTYSFGIGYRFNDNFGLEGGYTDLGDFSASTAGGPVTVTDGADTLTLDGKFSADAAGFFLGVRGMMPLHEKVGVYGRAGFINWESDAKLSGTATLNGVSAAGSYSGEIADGTDPYLGLGIEYKFAKVASVHADWSRYMLDFEGEDIDVDALTLGVTLYY</sequence>
<evidence type="ECO:0000259" key="3">
    <source>
        <dbReference type="Pfam" id="PF13505"/>
    </source>
</evidence>
<evidence type="ECO:0000313" key="5">
    <source>
        <dbReference type="Proteomes" id="UP001499915"/>
    </source>
</evidence>
<feature type="domain" description="Outer membrane protein beta-barrel" evidence="3">
    <location>
        <begin position="10"/>
        <end position="209"/>
    </location>
</feature>
<dbReference type="InterPro" id="IPR027385">
    <property type="entry name" value="Beta-barrel_OMP"/>
</dbReference>
<gene>
    <name evidence="4" type="ORF">GCM10009104_02830</name>
</gene>
<comment type="caution">
    <text evidence="4">The sequence shown here is derived from an EMBL/GenBank/DDBJ whole genome shotgun (WGS) entry which is preliminary data.</text>
</comment>
<dbReference type="Proteomes" id="UP001499915">
    <property type="component" value="Unassembled WGS sequence"/>
</dbReference>
<accession>A0ABN1I1T3</accession>
<feature type="signal peptide" evidence="2">
    <location>
        <begin position="1"/>
        <end position="22"/>
    </location>
</feature>
<dbReference type="EMBL" id="BAAAET010000001">
    <property type="protein sequence ID" value="GAA0681586.1"/>
    <property type="molecule type" value="Genomic_DNA"/>
</dbReference>
<feature type="chain" id="PRO_5046532165" description="Outer membrane protein beta-barrel domain-containing protein" evidence="2">
    <location>
        <begin position="23"/>
        <end position="212"/>
    </location>
</feature>
<dbReference type="Pfam" id="PF13505">
    <property type="entry name" value="OMP_b-brl"/>
    <property type="match status" value="1"/>
</dbReference>
<keyword evidence="1 2" id="KW-0732">Signal</keyword>
<organism evidence="4 5">
    <name type="scientific">Marinobacterium maritimum</name>
    <dbReference type="NCBI Taxonomy" id="500162"/>
    <lineage>
        <taxon>Bacteria</taxon>
        <taxon>Pseudomonadati</taxon>
        <taxon>Pseudomonadota</taxon>
        <taxon>Gammaproteobacteria</taxon>
        <taxon>Oceanospirillales</taxon>
        <taxon>Oceanospirillaceae</taxon>
        <taxon>Marinobacterium</taxon>
    </lineage>
</organism>
<evidence type="ECO:0000256" key="1">
    <source>
        <dbReference type="ARBA" id="ARBA00022729"/>
    </source>
</evidence>
<evidence type="ECO:0000256" key="2">
    <source>
        <dbReference type="SAM" id="SignalP"/>
    </source>
</evidence>
<reference evidence="4 5" key="1">
    <citation type="journal article" date="2019" name="Int. J. Syst. Evol. Microbiol.">
        <title>The Global Catalogue of Microorganisms (GCM) 10K type strain sequencing project: providing services to taxonomists for standard genome sequencing and annotation.</title>
        <authorList>
            <consortium name="The Broad Institute Genomics Platform"/>
            <consortium name="The Broad Institute Genome Sequencing Center for Infectious Disease"/>
            <person name="Wu L."/>
            <person name="Ma J."/>
        </authorList>
    </citation>
    <scope>NUCLEOTIDE SEQUENCE [LARGE SCALE GENOMIC DNA]</scope>
    <source>
        <strain evidence="4 5">JCM 15134</strain>
    </source>
</reference>
<dbReference type="Gene3D" id="2.40.160.20">
    <property type="match status" value="1"/>
</dbReference>
<protein>
    <recommendedName>
        <fullName evidence="3">Outer membrane protein beta-barrel domain-containing protein</fullName>
    </recommendedName>
</protein>